<accession>V3ZG04</accession>
<dbReference type="Proteomes" id="UP000030746">
    <property type="component" value="Unassembled WGS sequence"/>
</dbReference>
<sequence length="520" mass="59958">MSTLCMKAPKLRGLKKLRPLHESTPPSSPLPSMEDIRIKEEPQDEGFNQGDPNTQEKSQPTENHNEKSKSNKFFTATLEYTGDMLVIASTSIRTLMRVTTIVTQQLEAKLIKIETSDKGEKSQETSFTEDQESSVMNHSISSLPENRKYSSKELLMLANSYLTHSKPKDWNKIRTEIPDIVTEEPEYINPDELGPLNDTIFLNARPSYENRNRRPMATISQNDEDLEHPYGRANTLQKDFGGYYMPAETSETFTLRNIASQNRNSNNNVTFSEINKSLEKDHSEATSLRNLGRQNSGNNNTDIHDSEHMDTEPVRDPNLRRASGNNNTQPQDSSEAVRAPSYRHPSGNNNTVPVADSEHVRYKVMVKEIHDVSPVRYEVKAEIAYDDITQIDRFDRTASERFQNPEEERWPHDHFNPENDVPLNFVPQPEKLHKLRSERYNGSERYQSSQRYDTEKWQHDKYQPDHRAQDHFVNTPNFFGGKFIHKSRPKEIAYVNSEKTISKYGLINDPLRVVDVNSFQ</sequence>
<feature type="compositionally biased region" description="Polar residues" evidence="1">
    <location>
        <begin position="133"/>
        <end position="144"/>
    </location>
</feature>
<feature type="region of interest" description="Disordered" evidence="1">
    <location>
        <begin position="1"/>
        <end position="70"/>
    </location>
</feature>
<feature type="compositionally biased region" description="Polar residues" evidence="1">
    <location>
        <begin position="50"/>
        <end position="62"/>
    </location>
</feature>
<dbReference type="EMBL" id="KB203796">
    <property type="protein sequence ID" value="ESO83067.1"/>
    <property type="molecule type" value="Genomic_DNA"/>
</dbReference>
<feature type="region of interest" description="Disordered" evidence="1">
    <location>
        <begin position="116"/>
        <end position="144"/>
    </location>
</feature>
<feature type="compositionally biased region" description="Polar residues" evidence="1">
    <location>
        <begin position="323"/>
        <end position="334"/>
    </location>
</feature>
<evidence type="ECO:0000313" key="2">
    <source>
        <dbReference type="EMBL" id="ESO83067.1"/>
    </source>
</evidence>
<feature type="compositionally biased region" description="Basic residues" evidence="1">
    <location>
        <begin position="9"/>
        <end position="18"/>
    </location>
</feature>
<keyword evidence="3" id="KW-1185">Reference proteome</keyword>
<dbReference type="CTD" id="20241202"/>
<feature type="compositionally biased region" description="Polar residues" evidence="1">
    <location>
        <begin position="285"/>
        <end position="301"/>
    </location>
</feature>
<evidence type="ECO:0000313" key="3">
    <source>
        <dbReference type="Proteomes" id="UP000030746"/>
    </source>
</evidence>
<feature type="region of interest" description="Disordered" evidence="1">
    <location>
        <begin position="277"/>
        <end position="353"/>
    </location>
</feature>
<feature type="compositionally biased region" description="Basic and acidic residues" evidence="1">
    <location>
        <begin position="302"/>
        <end position="319"/>
    </location>
</feature>
<evidence type="ECO:0000256" key="1">
    <source>
        <dbReference type="SAM" id="MobiDB-lite"/>
    </source>
</evidence>
<organism evidence="2 3">
    <name type="scientific">Lottia gigantea</name>
    <name type="common">Giant owl limpet</name>
    <dbReference type="NCBI Taxonomy" id="225164"/>
    <lineage>
        <taxon>Eukaryota</taxon>
        <taxon>Metazoa</taxon>
        <taxon>Spiralia</taxon>
        <taxon>Lophotrochozoa</taxon>
        <taxon>Mollusca</taxon>
        <taxon>Gastropoda</taxon>
        <taxon>Patellogastropoda</taxon>
        <taxon>Lottioidea</taxon>
        <taxon>Lottiidae</taxon>
        <taxon>Lottia</taxon>
    </lineage>
</organism>
<protein>
    <submittedName>
        <fullName evidence="2">Uncharacterized protein</fullName>
    </submittedName>
</protein>
<dbReference type="HOGENOM" id="CLU_524086_0_0_1"/>
<dbReference type="OrthoDB" id="6074349at2759"/>
<proteinExistence type="predicted"/>
<dbReference type="GeneID" id="20241202"/>
<name>V3ZG04_LOTGI</name>
<gene>
    <name evidence="2" type="ORF">LOTGIDRAFT_169702</name>
</gene>
<dbReference type="KEGG" id="lgi:LOTGIDRAFT_169702"/>
<reference evidence="2 3" key="1">
    <citation type="journal article" date="2013" name="Nature">
        <title>Insights into bilaterian evolution from three spiralian genomes.</title>
        <authorList>
            <person name="Simakov O."/>
            <person name="Marletaz F."/>
            <person name="Cho S.J."/>
            <person name="Edsinger-Gonzales E."/>
            <person name="Havlak P."/>
            <person name="Hellsten U."/>
            <person name="Kuo D.H."/>
            <person name="Larsson T."/>
            <person name="Lv J."/>
            <person name="Arendt D."/>
            <person name="Savage R."/>
            <person name="Osoegawa K."/>
            <person name="de Jong P."/>
            <person name="Grimwood J."/>
            <person name="Chapman J.A."/>
            <person name="Shapiro H."/>
            <person name="Aerts A."/>
            <person name="Otillar R.P."/>
            <person name="Terry A.Y."/>
            <person name="Boore J.L."/>
            <person name="Grigoriev I.V."/>
            <person name="Lindberg D.R."/>
            <person name="Seaver E.C."/>
            <person name="Weisblat D.A."/>
            <person name="Putnam N.H."/>
            <person name="Rokhsar D.S."/>
        </authorList>
    </citation>
    <scope>NUCLEOTIDE SEQUENCE [LARGE SCALE GENOMIC DNA]</scope>
</reference>
<dbReference type="AlphaFoldDB" id="V3ZG04"/>
<dbReference type="RefSeq" id="XP_009066249.1">
    <property type="nucleotide sequence ID" value="XM_009068001.1"/>
</dbReference>